<protein>
    <submittedName>
        <fullName evidence="7">Benzodiazepine receptor tspo</fullName>
    </submittedName>
</protein>
<feature type="transmembrane region" description="Helical" evidence="6">
    <location>
        <begin position="136"/>
        <end position="160"/>
    </location>
</feature>
<dbReference type="PIRSF" id="PIRSF005859">
    <property type="entry name" value="PBR"/>
    <property type="match status" value="1"/>
</dbReference>
<dbReference type="GO" id="GO:0016020">
    <property type="term" value="C:membrane"/>
    <property type="evidence" value="ECO:0007669"/>
    <property type="project" value="UniProtKB-SubCell"/>
</dbReference>
<evidence type="ECO:0000313" key="7">
    <source>
        <dbReference type="EMBL" id="KUG19795.1"/>
    </source>
</evidence>
<keyword evidence="4 6" id="KW-1133">Transmembrane helix</keyword>
<feature type="transmembrane region" description="Helical" evidence="6">
    <location>
        <begin position="109"/>
        <end position="129"/>
    </location>
</feature>
<sequence length="162" mass="18166">MTNPIIRTIRFGASLVACLAVGLTGLYFTSLPTAPDWFAALEKPVFMPPTWVFYWIWVILYLLMGISLYLVWSKGLGHRHVQGALSIFGVQMVLNVLWWFFFFGLQDPYLAFIEVIILGAALFMTIILVDGVSRPAAFLLAPSLLWVSFVALLSSTISYLNP</sequence>
<dbReference type="GO" id="GO:0033013">
    <property type="term" value="P:tetrapyrrole metabolic process"/>
    <property type="evidence" value="ECO:0007669"/>
    <property type="project" value="UniProtKB-ARBA"/>
</dbReference>
<comment type="similarity">
    <text evidence="2">Belongs to the TspO/BZRP family.</text>
</comment>
<dbReference type="InterPro" id="IPR004307">
    <property type="entry name" value="TspO_MBR"/>
</dbReference>
<dbReference type="InterPro" id="IPR038330">
    <property type="entry name" value="TspO/MBR-related_sf"/>
</dbReference>
<name>A0A0W8FHL8_9ZZZZ</name>
<feature type="transmembrane region" description="Helical" evidence="6">
    <location>
        <begin position="84"/>
        <end position="103"/>
    </location>
</feature>
<comment type="subcellular location">
    <subcellularLocation>
        <location evidence="1">Membrane</location>
        <topology evidence="1">Multi-pass membrane protein</topology>
    </subcellularLocation>
</comment>
<evidence type="ECO:0000256" key="4">
    <source>
        <dbReference type="ARBA" id="ARBA00022989"/>
    </source>
</evidence>
<feature type="transmembrane region" description="Helical" evidence="6">
    <location>
        <begin position="51"/>
        <end position="72"/>
    </location>
</feature>
<gene>
    <name evidence="7" type="ORF">ASZ90_010472</name>
</gene>
<evidence type="ECO:0000256" key="6">
    <source>
        <dbReference type="SAM" id="Phobius"/>
    </source>
</evidence>
<keyword evidence="7" id="KW-0675">Receptor</keyword>
<evidence type="ECO:0000256" key="3">
    <source>
        <dbReference type="ARBA" id="ARBA00022692"/>
    </source>
</evidence>
<dbReference type="AlphaFoldDB" id="A0A0W8FHL8"/>
<accession>A0A0W8FHL8</accession>
<evidence type="ECO:0000256" key="5">
    <source>
        <dbReference type="ARBA" id="ARBA00023136"/>
    </source>
</evidence>
<dbReference type="Gene3D" id="1.20.1260.100">
    <property type="entry name" value="TspO/MBR protein"/>
    <property type="match status" value="1"/>
</dbReference>
<feature type="transmembrane region" description="Helical" evidence="6">
    <location>
        <begin position="12"/>
        <end position="31"/>
    </location>
</feature>
<dbReference type="CDD" id="cd15904">
    <property type="entry name" value="TSPO_MBR"/>
    <property type="match status" value="1"/>
</dbReference>
<dbReference type="FunFam" id="1.20.1260.100:FF:000001">
    <property type="entry name" value="translocator protein 2"/>
    <property type="match status" value="1"/>
</dbReference>
<keyword evidence="3 6" id="KW-0812">Transmembrane</keyword>
<reference evidence="7" key="1">
    <citation type="journal article" date="2015" name="Proc. Natl. Acad. Sci. U.S.A.">
        <title>Networks of energetic and metabolic interactions define dynamics in microbial communities.</title>
        <authorList>
            <person name="Embree M."/>
            <person name="Liu J.K."/>
            <person name="Al-Bassam M.M."/>
            <person name="Zengler K."/>
        </authorList>
    </citation>
    <scope>NUCLEOTIDE SEQUENCE</scope>
</reference>
<dbReference type="Pfam" id="PF03073">
    <property type="entry name" value="TspO_MBR"/>
    <property type="match status" value="1"/>
</dbReference>
<evidence type="ECO:0000256" key="2">
    <source>
        <dbReference type="ARBA" id="ARBA00007524"/>
    </source>
</evidence>
<comment type="caution">
    <text evidence="7">The sequence shown here is derived from an EMBL/GenBank/DDBJ whole genome shotgun (WGS) entry which is preliminary data.</text>
</comment>
<proteinExistence type="inferred from homology"/>
<evidence type="ECO:0000256" key="1">
    <source>
        <dbReference type="ARBA" id="ARBA00004141"/>
    </source>
</evidence>
<keyword evidence="5 6" id="KW-0472">Membrane</keyword>
<dbReference type="PANTHER" id="PTHR10057:SF0">
    <property type="entry name" value="TRANSLOCATOR PROTEIN"/>
    <property type="match status" value="1"/>
</dbReference>
<organism evidence="7">
    <name type="scientific">hydrocarbon metagenome</name>
    <dbReference type="NCBI Taxonomy" id="938273"/>
    <lineage>
        <taxon>unclassified sequences</taxon>
        <taxon>metagenomes</taxon>
        <taxon>ecological metagenomes</taxon>
    </lineage>
</organism>
<dbReference type="PANTHER" id="PTHR10057">
    <property type="entry name" value="PERIPHERAL-TYPE BENZODIAZEPINE RECEPTOR"/>
    <property type="match status" value="1"/>
</dbReference>
<dbReference type="EMBL" id="LNQE01001256">
    <property type="protein sequence ID" value="KUG19795.1"/>
    <property type="molecule type" value="Genomic_DNA"/>
</dbReference>